<reference evidence="2" key="1">
    <citation type="submission" date="2018-06" db="EMBL/GenBank/DDBJ databases">
        <authorList>
            <person name="Zhirakovskaya E."/>
        </authorList>
    </citation>
    <scope>NUCLEOTIDE SEQUENCE</scope>
</reference>
<proteinExistence type="predicted"/>
<organism evidence="2">
    <name type="scientific">hydrothermal vent metagenome</name>
    <dbReference type="NCBI Taxonomy" id="652676"/>
    <lineage>
        <taxon>unclassified sequences</taxon>
        <taxon>metagenomes</taxon>
        <taxon>ecological metagenomes</taxon>
    </lineage>
</organism>
<feature type="domain" description="Polymerase beta nucleotidyltransferase" evidence="1">
    <location>
        <begin position="13"/>
        <end position="102"/>
    </location>
</feature>
<evidence type="ECO:0000313" key="2">
    <source>
        <dbReference type="EMBL" id="VAW43307.1"/>
    </source>
</evidence>
<protein>
    <recommendedName>
        <fullName evidence="1">Polymerase beta nucleotidyltransferase domain-containing protein</fullName>
    </recommendedName>
</protein>
<evidence type="ECO:0000259" key="1">
    <source>
        <dbReference type="Pfam" id="PF18765"/>
    </source>
</evidence>
<dbReference type="Gene3D" id="3.30.460.10">
    <property type="entry name" value="Beta Polymerase, domain 2"/>
    <property type="match status" value="1"/>
</dbReference>
<dbReference type="InterPro" id="IPR043519">
    <property type="entry name" value="NT_sf"/>
</dbReference>
<dbReference type="EMBL" id="UOEU01001061">
    <property type="protein sequence ID" value="VAW43307.1"/>
    <property type="molecule type" value="Genomic_DNA"/>
</dbReference>
<dbReference type="AlphaFoldDB" id="A0A3B0VXZ1"/>
<dbReference type="InterPro" id="IPR041633">
    <property type="entry name" value="Polbeta"/>
</dbReference>
<dbReference type="Pfam" id="PF18765">
    <property type="entry name" value="Polbeta"/>
    <property type="match status" value="1"/>
</dbReference>
<gene>
    <name evidence="2" type="ORF">MNBD_CHLOROFLEXI01-3661</name>
</gene>
<accession>A0A3B0VXZ1</accession>
<sequence>MVEFGLTDGDREMIVGIFKRYPQIEEVILFGSRALNKFKVASDIDFAVKGCDIVEIVGALTADFEESDLIYEVDVVAYGGIESPELLEHIDRVGKLFYRKDRVIKIGSFSESEPI</sequence>
<dbReference type="CDD" id="cd05403">
    <property type="entry name" value="NT_KNTase_like"/>
    <property type="match status" value="1"/>
</dbReference>
<name>A0A3B0VXZ1_9ZZZZ</name>
<dbReference type="SUPFAM" id="SSF81301">
    <property type="entry name" value="Nucleotidyltransferase"/>
    <property type="match status" value="1"/>
</dbReference>